<proteinExistence type="predicted"/>
<reference evidence="2" key="1">
    <citation type="journal article" date="2019" name="Int. J. Syst. Evol. Microbiol.">
        <title>The Global Catalogue of Microorganisms (GCM) 10K type strain sequencing project: providing services to taxonomists for standard genome sequencing and annotation.</title>
        <authorList>
            <consortium name="The Broad Institute Genomics Platform"/>
            <consortium name="The Broad Institute Genome Sequencing Center for Infectious Disease"/>
            <person name="Wu L."/>
            <person name="Ma J."/>
        </authorList>
    </citation>
    <scope>NUCLEOTIDE SEQUENCE [LARGE SCALE GENOMIC DNA]</scope>
    <source>
        <strain evidence="2">JCM 17626</strain>
    </source>
</reference>
<gene>
    <name evidence="1" type="ORF">GCM10022289_19200</name>
</gene>
<keyword evidence="2" id="KW-1185">Reference proteome</keyword>
<evidence type="ECO:0000313" key="2">
    <source>
        <dbReference type="Proteomes" id="UP001501772"/>
    </source>
</evidence>
<sequence>MENVIELFKKESLVEFAADYNFCWHERETFGELVKASDENNVKQLDWFFQFGDRLRQILLNVYAYRKGLDFGFTEISFDEYGWFKRPVFLEQEELKFGMADKSRYGNYSSVILGHGPNGLWTYGMNMSYGTAGSASGLSVHAKIFPSRIEALNQALAILRSAMEEKVGDPDTTNYNQKVISATLMSIDELRFAKVQLSLF</sequence>
<name>A0ABP8BBZ5_9SPHI</name>
<dbReference type="RefSeq" id="WP_344851256.1">
    <property type="nucleotide sequence ID" value="NZ_BAABBY010000004.1"/>
</dbReference>
<dbReference type="EMBL" id="BAABBY010000004">
    <property type="protein sequence ID" value="GAA4203246.1"/>
    <property type="molecule type" value="Genomic_DNA"/>
</dbReference>
<accession>A0ABP8BBZ5</accession>
<organism evidence="1 2">
    <name type="scientific">Pedobacter jeongneungensis</name>
    <dbReference type="NCBI Taxonomy" id="947309"/>
    <lineage>
        <taxon>Bacteria</taxon>
        <taxon>Pseudomonadati</taxon>
        <taxon>Bacteroidota</taxon>
        <taxon>Sphingobacteriia</taxon>
        <taxon>Sphingobacteriales</taxon>
        <taxon>Sphingobacteriaceae</taxon>
        <taxon>Pedobacter</taxon>
    </lineage>
</organism>
<dbReference type="Proteomes" id="UP001501772">
    <property type="component" value="Unassembled WGS sequence"/>
</dbReference>
<comment type="caution">
    <text evidence="1">The sequence shown here is derived from an EMBL/GenBank/DDBJ whole genome shotgun (WGS) entry which is preliminary data.</text>
</comment>
<evidence type="ECO:0000313" key="1">
    <source>
        <dbReference type="EMBL" id="GAA4203246.1"/>
    </source>
</evidence>
<protein>
    <submittedName>
        <fullName evidence="1">Uncharacterized protein</fullName>
    </submittedName>
</protein>